<dbReference type="GO" id="GO:0016787">
    <property type="term" value="F:hydrolase activity"/>
    <property type="evidence" value="ECO:0007669"/>
    <property type="project" value="UniProtKB-ARBA"/>
</dbReference>
<dbReference type="InterPro" id="IPR017850">
    <property type="entry name" value="Alkaline_phosphatase_core_sf"/>
</dbReference>
<protein>
    <submittedName>
        <fullName evidence="1">Alkaline phosphatase family protein</fullName>
    </submittedName>
</protein>
<evidence type="ECO:0000313" key="2">
    <source>
        <dbReference type="Proteomes" id="UP001156601"/>
    </source>
</evidence>
<accession>A0AA37SXT9</accession>
<name>A0AA37SXT9_9ALTE</name>
<evidence type="ECO:0000313" key="1">
    <source>
        <dbReference type="EMBL" id="GLR71796.1"/>
    </source>
</evidence>
<reference evidence="1" key="1">
    <citation type="journal article" date="2014" name="Int. J. Syst. Evol. Microbiol.">
        <title>Complete genome sequence of Corynebacterium casei LMG S-19264T (=DSM 44701T), isolated from a smear-ripened cheese.</title>
        <authorList>
            <consortium name="US DOE Joint Genome Institute (JGI-PGF)"/>
            <person name="Walter F."/>
            <person name="Albersmeier A."/>
            <person name="Kalinowski J."/>
            <person name="Ruckert C."/>
        </authorList>
    </citation>
    <scope>NUCLEOTIDE SEQUENCE</scope>
    <source>
        <strain evidence="1">NBRC 110023</strain>
    </source>
</reference>
<dbReference type="RefSeq" id="WP_284218132.1">
    <property type="nucleotide sequence ID" value="NZ_BSOT01000006.1"/>
</dbReference>
<comment type="caution">
    <text evidence="1">The sequence shown here is derived from an EMBL/GenBank/DDBJ whole genome shotgun (WGS) entry which is preliminary data.</text>
</comment>
<dbReference type="AlphaFoldDB" id="A0AA37SXT9"/>
<dbReference type="Proteomes" id="UP001156601">
    <property type="component" value="Unassembled WGS sequence"/>
</dbReference>
<gene>
    <name evidence="1" type="ORF">GCM10007852_27040</name>
</gene>
<keyword evidence="2" id="KW-1185">Reference proteome</keyword>
<dbReference type="Pfam" id="PF01663">
    <property type="entry name" value="Phosphodiest"/>
    <property type="match status" value="1"/>
</dbReference>
<dbReference type="PANTHER" id="PTHR10151">
    <property type="entry name" value="ECTONUCLEOTIDE PYROPHOSPHATASE/PHOSPHODIESTERASE"/>
    <property type="match status" value="1"/>
</dbReference>
<dbReference type="EMBL" id="BSOT01000006">
    <property type="protein sequence ID" value="GLR71796.1"/>
    <property type="molecule type" value="Genomic_DNA"/>
</dbReference>
<proteinExistence type="predicted"/>
<dbReference type="Gene3D" id="3.40.720.10">
    <property type="entry name" value="Alkaline Phosphatase, subunit A"/>
    <property type="match status" value="1"/>
</dbReference>
<dbReference type="CDD" id="cd16018">
    <property type="entry name" value="Enpp"/>
    <property type="match status" value="1"/>
</dbReference>
<dbReference type="PANTHER" id="PTHR10151:SF120">
    <property type="entry name" value="BIS(5'-ADENOSYL)-TRIPHOSPHATASE"/>
    <property type="match status" value="1"/>
</dbReference>
<dbReference type="InterPro" id="IPR002591">
    <property type="entry name" value="Phosphodiest/P_Trfase"/>
</dbReference>
<sequence length="474" mass="53768">MTKPSANPLVVLNVVGLSPYMLGENTPNMNKLLQRGYQAQPMDVEFPAVTTTAQSAMLTGKQAREHGIVGNGWYFRELAEVGFWKQSNQLVQSDKIWDVLKAQYPEFTVSTLFWWYNMYANVDNSITPRPHYLADGNKIFDLYSSPTGLHQSIENDIGTFPFFNFWGPKAGIGASQWIGNAAIKEFEKNRPDLQFVYLPHLDYCLQKFGPNHVSIPSEIRAIDEVVGNIVKAYEQYNVDFLIVSEYGITEVNQPIHINKMLRKAGYINVRETQISNTQIIENIDCGASKAFAVADHQCAHVYLHDKCLNDGKTLDDVKTLLLSNDGVEQVLDKKAQQKYGLDHTRSGDLVVISKANAWFTYYFWLDDTKAPEFARTVDIHRKIGYDPVEMFIDPEIKFPFLYVASRVLKKKLGFRYLMDVTPLRPDLVKGSHGRITDAPEQGAILIAPKNAIEDGKAYRQVDVFALIRRHFANA</sequence>
<dbReference type="SUPFAM" id="SSF53649">
    <property type="entry name" value="Alkaline phosphatase-like"/>
    <property type="match status" value="1"/>
</dbReference>
<dbReference type="Gene3D" id="3.30.1360.110">
    <property type="entry name" value="Domain 2, Phosphonoacetate Hydrolase"/>
    <property type="match status" value="1"/>
</dbReference>
<organism evidence="1 2">
    <name type="scientific">Agaribacter marinus</name>
    <dbReference type="NCBI Taxonomy" id="1431249"/>
    <lineage>
        <taxon>Bacteria</taxon>
        <taxon>Pseudomonadati</taxon>
        <taxon>Pseudomonadota</taxon>
        <taxon>Gammaproteobacteria</taxon>
        <taxon>Alteromonadales</taxon>
        <taxon>Alteromonadaceae</taxon>
        <taxon>Agaribacter</taxon>
    </lineage>
</organism>
<dbReference type="InterPro" id="IPR023116">
    <property type="entry name" value="Phosphonoacetate_hydro_insert"/>
</dbReference>
<reference evidence="1" key="2">
    <citation type="submission" date="2023-01" db="EMBL/GenBank/DDBJ databases">
        <title>Draft genome sequence of Agaribacter marinus strain NBRC 110023.</title>
        <authorList>
            <person name="Sun Q."/>
            <person name="Mori K."/>
        </authorList>
    </citation>
    <scope>NUCLEOTIDE SEQUENCE</scope>
    <source>
        <strain evidence="1">NBRC 110023</strain>
    </source>
</reference>